<feature type="domain" description="Ubiquitin-like" evidence="22">
    <location>
        <begin position="1"/>
        <end position="75"/>
    </location>
</feature>
<keyword evidence="12" id="KW-0677">Repeat</keyword>
<comment type="caution">
    <text evidence="27">The sequence shown here is derived from an EMBL/GenBank/DDBJ whole genome shotgun (WGS) entry which is preliminary data.</text>
</comment>
<dbReference type="Gene3D" id="2.60.40.150">
    <property type="entry name" value="C2 domain"/>
    <property type="match status" value="1"/>
</dbReference>
<dbReference type="FunFam" id="3.30.2410.10:FF:000001">
    <property type="entry name" value="E3 ubiquitin-protein ligase NEDD4-like"/>
    <property type="match status" value="1"/>
</dbReference>
<keyword evidence="11" id="KW-0479">Metal-binding</keyword>
<evidence type="ECO:0000313" key="28">
    <source>
        <dbReference type="Proteomes" id="UP000777482"/>
    </source>
</evidence>
<dbReference type="CDD" id="cd22745">
    <property type="entry name" value="OTU_OTU1"/>
    <property type="match status" value="1"/>
</dbReference>
<dbReference type="SUPFAM" id="SSF54001">
    <property type="entry name" value="Cysteine proteinases"/>
    <property type="match status" value="1"/>
</dbReference>
<dbReference type="GO" id="GO:0016567">
    <property type="term" value="P:protein ubiquitination"/>
    <property type="evidence" value="ECO:0007669"/>
    <property type="project" value="TreeGrafter"/>
</dbReference>
<evidence type="ECO:0000256" key="3">
    <source>
        <dbReference type="ARBA" id="ARBA00004496"/>
    </source>
</evidence>
<keyword evidence="9" id="KW-0645">Protease</keyword>
<dbReference type="PANTHER" id="PTHR11254:SF440">
    <property type="entry name" value="E3 UBIQUITIN-PROTEIN LIGASE NEDD-4"/>
    <property type="match status" value="1"/>
</dbReference>
<evidence type="ECO:0000313" key="27">
    <source>
        <dbReference type="EMBL" id="KAG0666619.1"/>
    </source>
</evidence>
<protein>
    <recommendedName>
        <fullName evidence="7">Ubiquitin thioesterase OTU1</fullName>
        <ecNumber evidence="5">2.3.2.26</ecNumber>
        <ecNumber evidence="6">3.4.19.12</ecNumber>
    </recommendedName>
</protein>
<keyword evidence="28" id="KW-1185">Reference proteome</keyword>
<feature type="region of interest" description="Disordered" evidence="19">
    <location>
        <begin position="2679"/>
        <end position="2721"/>
    </location>
</feature>
<dbReference type="SMART" id="SM00119">
    <property type="entry name" value="HECTc"/>
    <property type="match status" value="1"/>
</dbReference>
<dbReference type="OrthoDB" id="5597783at2759"/>
<dbReference type="InterPro" id="IPR036887">
    <property type="entry name" value="HTH_APSES_sf"/>
</dbReference>
<dbReference type="GO" id="GO:0007034">
    <property type="term" value="P:vacuolar transport"/>
    <property type="evidence" value="ECO:0007669"/>
    <property type="project" value="UniProtKB-ARBA"/>
</dbReference>
<feature type="region of interest" description="Disordered" evidence="19">
    <location>
        <begin position="2765"/>
        <end position="2810"/>
    </location>
</feature>
<feature type="domain" description="OTU" evidence="25">
    <location>
        <begin position="147"/>
        <end position="270"/>
    </location>
</feature>
<keyword evidence="17" id="KW-0862">Zinc</keyword>
<feature type="domain" description="SAC" evidence="24">
    <location>
        <begin position="1473"/>
        <end position="1789"/>
    </location>
</feature>
<feature type="compositionally biased region" description="Low complexity" evidence="19">
    <location>
        <begin position="2117"/>
        <end position="2135"/>
    </location>
</feature>
<reference evidence="27 28" key="1">
    <citation type="submission" date="2020-11" db="EMBL/GenBank/DDBJ databases">
        <title>Kefir isolates.</title>
        <authorList>
            <person name="Marcisauskas S."/>
            <person name="Kim Y."/>
            <person name="Blasche S."/>
        </authorList>
    </citation>
    <scope>NUCLEOTIDE SEQUENCE [LARGE SCALE GENOMIC DNA]</scope>
    <source>
        <strain evidence="27 28">KR</strain>
    </source>
</reference>
<dbReference type="PROSITE" id="PS50004">
    <property type="entry name" value="C2"/>
    <property type="match status" value="1"/>
</dbReference>
<dbReference type="PROSITE" id="PS50053">
    <property type="entry name" value="UBIQUITIN_2"/>
    <property type="match status" value="1"/>
</dbReference>
<dbReference type="InterPro" id="IPR002013">
    <property type="entry name" value="SAC_dom"/>
</dbReference>
<dbReference type="GO" id="GO:0006886">
    <property type="term" value="P:intracellular protein transport"/>
    <property type="evidence" value="ECO:0007669"/>
    <property type="project" value="UniProtKB-ARBA"/>
</dbReference>
<dbReference type="PROSITE" id="PS50237">
    <property type="entry name" value="HECT"/>
    <property type="match status" value="1"/>
</dbReference>
<comment type="pathway">
    <text evidence="4">Protein modification; protein ubiquitination.</text>
</comment>
<feature type="compositionally biased region" description="Low complexity" evidence="19">
    <location>
        <begin position="659"/>
        <end position="683"/>
    </location>
</feature>
<evidence type="ECO:0000259" key="26">
    <source>
        <dbReference type="PROSITE" id="PS51299"/>
    </source>
</evidence>
<dbReference type="InterPro" id="IPR057766">
    <property type="entry name" value="Znf-C2H2_OTU1-like_C"/>
</dbReference>
<evidence type="ECO:0000256" key="2">
    <source>
        <dbReference type="ARBA" id="ARBA00000885"/>
    </source>
</evidence>
<dbReference type="InterPro" id="IPR001202">
    <property type="entry name" value="WW_dom"/>
</dbReference>
<evidence type="ECO:0000259" key="23">
    <source>
        <dbReference type="PROSITE" id="PS50237"/>
    </source>
</evidence>
<dbReference type="Pfam" id="PF00632">
    <property type="entry name" value="HECT"/>
    <property type="match status" value="1"/>
</dbReference>
<feature type="compositionally biased region" description="Basic and acidic residues" evidence="19">
    <location>
        <begin position="1961"/>
        <end position="1984"/>
    </location>
</feature>
<feature type="compositionally biased region" description="Polar residues" evidence="19">
    <location>
        <begin position="380"/>
        <end position="391"/>
    </location>
</feature>
<dbReference type="Gene3D" id="3.10.20.90">
    <property type="entry name" value="Phosphatidylinositol 3-kinase Catalytic Subunit, Chain A, domain 1"/>
    <property type="match status" value="1"/>
</dbReference>
<keyword evidence="15" id="KW-0378">Hydrolase</keyword>
<dbReference type="GO" id="GO:0072666">
    <property type="term" value="P:establishment of protein localization to vacuole"/>
    <property type="evidence" value="ECO:0007669"/>
    <property type="project" value="UniProtKB-ARBA"/>
</dbReference>
<dbReference type="InterPro" id="IPR035983">
    <property type="entry name" value="Hect_E3_ubiquitin_ligase"/>
</dbReference>
<dbReference type="Gene3D" id="3.90.1750.10">
    <property type="entry name" value="Hect, E3 ligase catalytic domains"/>
    <property type="match status" value="1"/>
</dbReference>
<dbReference type="PROSITE" id="PS50802">
    <property type="entry name" value="OTU"/>
    <property type="match status" value="1"/>
</dbReference>
<dbReference type="Gene3D" id="3.30.2410.10">
    <property type="entry name" value="Hect, E3 ligase catalytic domain"/>
    <property type="match status" value="1"/>
</dbReference>
<dbReference type="GO" id="GO:0005737">
    <property type="term" value="C:cytoplasm"/>
    <property type="evidence" value="ECO:0007669"/>
    <property type="project" value="UniProtKB-SubCell"/>
</dbReference>
<dbReference type="FunFam" id="3.30.2160.10:FF:000001">
    <property type="entry name" value="E3 ubiquitin-protein ligase NEDD4-like"/>
    <property type="match status" value="1"/>
</dbReference>
<dbReference type="InterPro" id="IPR029071">
    <property type="entry name" value="Ubiquitin-like_domsf"/>
</dbReference>
<name>A0A9P7BA54_RHOMI</name>
<dbReference type="InterPro" id="IPR003323">
    <property type="entry name" value="OTU_dom"/>
</dbReference>
<dbReference type="GO" id="GO:0003677">
    <property type="term" value="F:DNA binding"/>
    <property type="evidence" value="ECO:0007669"/>
    <property type="project" value="InterPro"/>
</dbReference>
<feature type="compositionally biased region" description="Polar residues" evidence="19">
    <location>
        <begin position="2483"/>
        <end position="2497"/>
    </location>
</feature>
<comment type="catalytic activity">
    <reaction evidence="1">
        <text>Thiol-dependent hydrolysis of ester, thioester, amide, peptide and isopeptide bonds formed by the C-terminal Gly of ubiquitin (a 76-residue protein attached to proteins as an intracellular targeting signal).</text>
        <dbReference type="EC" id="3.4.19.12"/>
    </reaction>
</comment>
<dbReference type="PROSITE" id="PS51299">
    <property type="entry name" value="HTH_APSES"/>
    <property type="match status" value="1"/>
</dbReference>
<evidence type="ECO:0000256" key="17">
    <source>
        <dbReference type="ARBA" id="ARBA00022833"/>
    </source>
</evidence>
<gene>
    <name evidence="27" type="ORF">C6P46_004285</name>
</gene>
<dbReference type="SMART" id="SM00239">
    <property type="entry name" value="C2"/>
    <property type="match status" value="1"/>
</dbReference>
<dbReference type="InterPro" id="IPR057511">
    <property type="entry name" value="WH_GDS1"/>
</dbReference>
<feature type="region of interest" description="Disordered" evidence="19">
    <location>
        <begin position="1917"/>
        <end position="2032"/>
    </location>
</feature>
<feature type="domain" description="C2" evidence="20">
    <location>
        <begin position="492"/>
        <end position="631"/>
    </location>
</feature>
<feature type="compositionally biased region" description="Low complexity" evidence="19">
    <location>
        <begin position="2704"/>
        <end position="2714"/>
    </location>
</feature>
<dbReference type="Proteomes" id="UP000777482">
    <property type="component" value="Unassembled WGS sequence"/>
</dbReference>
<evidence type="ECO:0000256" key="9">
    <source>
        <dbReference type="ARBA" id="ARBA00022670"/>
    </source>
</evidence>
<feature type="region of interest" description="Disordered" evidence="19">
    <location>
        <begin position="2636"/>
        <end position="2656"/>
    </location>
</feature>
<dbReference type="SUPFAM" id="SSF54236">
    <property type="entry name" value="Ubiquitin-like"/>
    <property type="match status" value="1"/>
</dbReference>
<feature type="compositionally biased region" description="Basic and acidic residues" evidence="19">
    <location>
        <begin position="2765"/>
        <end position="2789"/>
    </location>
</feature>
<dbReference type="InterPro" id="IPR000008">
    <property type="entry name" value="C2_dom"/>
</dbReference>
<feature type="region of interest" description="Disordered" evidence="19">
    <location>
        <begin position="78"/>
        <end position="134"/>
    </location>
</feature>
<feature type="domain" description="HTH APSES-type" evidence="26">
    <location>
        <begin position="3200"/>
        <end position="3316"/>
    </location>
</feature>
<dbReference type="InterPro" id="IPR000626">
    <property type="entry name" value="Ubiquitin-like_dom"/>
</dbReference>
<dbReference type="Gene3D" id="2.20.70.10">
    <property type="match status" value="2"/>
</dbReference>
<feature type="compositionally biased region" description="Low complexity" evidence="19">
    <location>
        <begin position="3133"/>
        <end position="3149"/>
    </location>
</feature>
<dbReference type="Pfam" id="PF00168">
    <property type="entry name" value="C2"/>
    <property type="match status" value="1"/>
</dbReference>
<keyword evidence="10" id="KW-0808">Transferase</keyword>
<feature type="region of interest" description="Disordered" evidence="19">
    <location>
        <begin position="696"/>
        <end position="760"/>
    </location>
</feature>
<feature type="region of interest" description="Disordered" evidence="19">
    <location>
        <begin position="370"/>
        <end position="405"/>
    </location>
</feature>
<accession>A0A9P7BA54</accession>
<evidence type="ECO:0000256" key="1">
    <source>
        <dbReference type="ARBA" id="ARBA00000707"/>
    </source>
</evidence>
<feature type="compositionally biased region" description="Acidic residues" evidence="19">
    <location>
        <begin position="3397"/>
        <end position="3407"/>
    </location>
</feature>
<dbReference type="GO" id="GO:0016791">
    <property type="term" value="F:phosphatase activity"/>
    <property type="evidence" value="ECO:0007669"/>
    <property type="project" value="InterPro"/>
</dbReference>
<evidence type="ECO:0000256" key="8">
    <source>
        <dbReference type="ARBA" id="ARBA00022490"/>
    </source>
</evidence>
<evidence type="ECO:0000256" key="11">
    <source>
        <dbReference type="ARBA" id="ARBA00022723"/>
    </source>
</evidence>
<dbReference type="InterPro" id="IPR038765">
    <property type="entry name" value="Papain-like_cys_pep_sf"/>
</dbReference>
<keyword evidence="13" id="KW-0863">Zinc-finger</keyword>
<dbReference type="FunFam" id="3.90.1750.10:FF:000005">
    <property type="entry name" value="E3 ubiquitin-protein ligase"/>
    <property type="match status" value="1"/>
</dbReference>
<feature type="region of interest" description="Disordered" evidence="19">
    <location>
        <begin position="2435"/>
        <end position="2582"/>
    </location>
</feature>
<evidence type="ECO:0000259" key="22">
    <source>
        <dbReference type="PROSITE" id="PS50053"/>
    </source>
</evidence>
<feature type="domain" description="WW" evidence="21">
    <location>
        <begin position="867"/>
        <end position="900"/>
    </location>
</feature>
<dbReference type="CDD" id="cd17059">
    <property type="entry name" value="Ubl_OTU1"/>
    <property type="match status" value="1"/>
</dbReference>
<dbReference type="PROSITE" id="PS01159">
    <property type="entry name" value="WW_DOMAIN_1"/>
    <property type="match status" value="3"/>
</dbReference>
<feature type="region of interest" description="Disordered" evidence="19">
    <location>
        <begin position="3125"/>
        <end position="3161"/>
    </location>
</feature>
<feature type="region of interest" description="Disordered" evidence="19">
    <location>
        <begin position="2052"/>
        <end position="2143"/>
    </location>
</feature>
<proteinExistence type="predicted"/>
<dbReference type="Gene3D" id="3.10.260.10">
    <property type="entry name" value="Transcription regulator HTH, APSES-type DNA-binding domain"/>
    <property type="match status" value="1"/>
</dbReference>
<evidence type="ECO:0000256" key="18">
    <source>
        <dbReference type="PROSITE-ProRule" id="PRU00104"/>
    </source>
</evidence>
<dbReference type="InterPro" id="IPR048857">
    <property type="entry name" value="OTU1_Ubl"/>
</dbReference>
<dbReference type="PROSITE" id="PS50275">
    <property type="entry name" value="SAC"/>
    <property type="match status" value="1"/>
</dbReference>
<dbReference type="GO" id="GO:0061630">
    <property type="term" value="F:ubiquitin protein ligase activity"/>
    <property type="evidence" value="ECO:0007669"/>
    <property type="project" value="UniProtKB-EC"/>
</dbReference>
<organism evidence="27 28">
    <name type="scientific">Rhodotorula mucilaginosa</name>
    <name type="common">Yeast</name>
    <name type="synonym">Rhodotorula rubra</name>
    <dbReference type="NCBI Taxonomy" id="5537"/>
    <lineage>
        <taxon>Eukaryota</taxon>
        <taxon>Fungi</taxon>
        <taxon>Dikarya</taxon>
        <taxon>Basidiomycota</taxon>
        <taxon>Pucciniomycotina</taxon>
        <taxon>Microbotryomycetes</taxon>
        <taxon>Sporidiobolales</taxon>
        <taxon>Sporidiobolaceae</taxon>
        <taxon>Rhodotorula</taxon>
    </lineage>
</organism>
<dbReference type="SMART" id="SM00456">
    <property type="entry name" value="WW"/>
    <property type="match status" value="3"/>
</dbReference>
<evidence type="ECO:0000256" key="4">
    <source>
        <dbReference type="ARBA" id="ARBA00004906"/>
    </source>
</evidence>
<dbReference type="SUPFAM" id="SSF54616">
    <property type="entry name" value="DNA-binding domain of Mlu1-box binding protein MBP1"/>
    <property type="match status" value="1"/>
</dbReference>
<dbReference type="FunFam" id="2.20.70.10:FF:000011">
    <property type="entry name" value="E3 ubiquitin-protein ligase"/>
    <property type="match status" value="1"/>
</dbReference>
<evidence type="ECO:0000256" key="16">
    <source>
        <dbReference type="ARBA" id="ARBA00022807"/>
    </source>
</evidence>
<feature type="region of interest" description="Disordered" evidence="19">
    <location>
        <begin position="777"/>
        <end position="844"/>
    </location>
</feature>
<evidence type="ECO:0000259" key="21">
    <source>
        <dbReference type="PROSITE" id="PS50020"/>
    </source>
</evidence>
<dbReference type="SUPFAM" id="SSF56204">
    <property type="entry name" value="Hect, E3 ligase catalytic domain"/>
    <property type="match status" value="1"/>
</dbReference>
<evidence type="ECO:0000256" key="6">
    <source>
        <dbReference type="ARBA" id="ARBA00012759"/>
    </source>
</evidence>
<dbReference type="SUPFAM" id="SSF49562">
    <property type="entry name" value="C2 domain (Calcium/lipid-binding domain, CaLB)"/>
    <property type="match status" value="1"/>
</dbReference>
<feature type="region of interest" description="Disordered" evidence="19">
    <location>
        <begin position="3318"/>
        <end position="3457"/>
    </location>
</feature>
<evidence type="ECO:0000259" key="20">
    <source>
        <dbReference type="PROSITE" id="PS50004"/>
    </source>
</evidence>
<dbReference type="InterPro" id="IPR050409">
    <property type="entry name" value="E3_ubiq-protein_ligase"/>
</dbReference>
<dbReference type="Pfam" id="PF02338">
    <property type="entry name" value="OTU"/>
    <property type="match status" value="1"/>
</dbReference>
<feature type="region of interest" description="Disordered" evidence="19">
    <location>
        <begin position="2175"/>
        <end position="2216"/>
    </location>
</feature>
<dbReference type="EC" id="3.4.19.12" evidence="6"/>
<dbReference type="EC" id="2.3.2.26" evidence="5"/>
<feature type="active site" description="Glycyl thioester intermediate" evidence="18">
    <location>
        <position position="1317"/>
    </location>
</feature>
<keyword evidence="8" id="KW-0963">Cytoplasm</keyword>
<feature type="domain" description="WW" evidence="21">
    <location>
        <begin position="925"/>
        <end position="958"/>
    </location>
</feature>
<dbReference type="Pfam" id="PF25318">
    <property type="entry name" value="WHD_GDS1"/>
    <property type="match status" value="1"/>
</dbReference>
<evidence type="ECO:0000259" key="25">
    <source>
        <dbReference type="PROSITE" id="PS50802"/>
    </source>
</evidence>
<dbReference type="EMBL" id="PUHQ01000004">
    <property type="protein sequence ID" value="KAG0666619.1"/>
    <property type="molecule type" value="Genomic_DNA"/>
</dbReference>
<evidence type="ECO:0000256" key="7">
    <source>
        <dbReference type="ARBA" id="ARBA00018935"/>
    </source>
</evidence>
<comment type="subcellular location">
    <subcellularLocation>
        <location evidence="3">Cytoplasm</location>
    </subcellularLocation>
</comment>
<feature type="compositionally biased region" description="Low complexity" evidence="19">
    <location>
        <begin position="2462"/>
        <end position="2477"/>
    </location>
</feature>
<feature type="domain" description="WW" evidence="21">
    <location>
        <begin position="753"/>
        <end position="786"/>
    </location>
</feature>
<keyword evidence="14 18" id="KW-0833">Ubl conjugation pathway</keyword>
<dbReference type="GO" id="GO:0004843">
    <property type="term" value="F:cysteine-type deubiquitinase activity"/>
    <property type="evidence" value="ECO:0007669"/>
    <property type="project" value="UniProtKB-EC"/>
</dbReference>
<dbReference type="SUPFAM" id="SSF51045">
    <property type="entry name" value="WW domain"/>
    <property type="match status" value="3"/>
</dbReference>
<dbReference type="PROSITE" id="PS50020">
    <property type="entry name" value="WW_DOMAIN_2"/>
    <property type="match status" value="3"/>
</dbReference>
<evidence type="ECO:0000256" key="12">
    <source>
        <dbReference type="ARBA" id="ARBA00022737"/>
    </source>
</evidence>
<feature type="domain" description="HECT" evidence="23">
    <location>
        <begin position="1014"/>
        <end position="1350"/>
    </location>
</feature>
<evidence type="ECO:0000259" key="24">
    <source>
        <dbReference type="PROSITE" id="PS50275"/>
    </source>
</evidence>
<evidence type="ECO:0000256" key="10">
    <source>
        <dbReference type="ARBA" id="ARBA00022679"/>
    </source>
</evidence>
<feature type="compositionally biased region" description="Basic and acidic residues" evidence="19">
    <location>
        <begin position="2548"/>
        <end position="2559"/>
    </location>
</feature>
<feature type="compositionally biased region" description="Low complexity" evidence="19">
    <location>
        <begin position="2052"/>
        <end position="2072"/>
    </location>
</feature>
<feature type="compositionally biased region" description="Basic residues" evidence="19">
    <location>
        <begin position="3447"/>
        <end position="3457"/>
    </location>
</feature>
<feature type="compositionally biased region" description="Low complexity" evidence="19">
    <location>
        <begin position="2643"/>
        <end position="2656"/>
    </location>
</feature>
<evidence type="ECO:0000256" key="15">
    <source>
        <dbReference type="ARBA" id="ARBA00022801"/>
    </source>
</evidence>
<dbReference type="FunFam" id="2.20.70.10:FF:000017">
    <property type="entry name" value="E3 ubiquitin-protein ligase"/>
    <property type="match status" value="1"/>
</dbReference>
<sequence length="3457" mass="372086">MVTLRIRGPTGQATVAVSADATLAQLRTKIQEATGIDAERQQLRAGFPPKPIAEGVSPDAQLRDLGIASGETLVVSEGSAAATSGVPPPPPSPAARTEPTTSRKRAPSPSALARGDVTRGSKSGLLVGTGGGAADRPRYVETDGGFLVLRVVPDDNSCLFRAVGLVLAPSDLDASTTLRRVTAGAIQADPETYSEVLLGRSPADYIATILKPSSWGGAIELSIFAKHFSTEIWSIDVQTGRVDRFGQDAGYDTFVLLIYSGIHYDALTLSFTLPEPSSSFPPPNLDFDTTVFPCSQEGILAAALRLVSELRKEHAYTDTATFALQCGVCRQALKGEKEARSHAEQTGHTSFTDVCTRNISILNLPQKDQVANSAGDDWPSEQSKSGTRSLSPPQFPPPPHDSVLAPTSLCARATVKHVERCISSGSEPVSPGPSLAPLFPPGQDEMLTRISHIEAWNPPRASWTDVETANTGEGDLETRPNGNRSRTSLRSLTGCARVWGYREKQILTSSCTLAVVAADSLAKRDVFRLPDPFAVVTVDGEQTNTTTAIKVRSARAQSHSESRTDAAYITQKTLNPYWNESFDVEVKDSSIVTVQIFDQKKFKKKDQGFLGVINIPIAQAVDLDLGAEETLTRDLKRSNDQLVVHGKLIVHISTNLSGAPRTPTSAPITAASANANGSASSSSANLAASTSSAAPAAAAGSTGGAAASRTDAPPSASAASAPLSTANSGNTGAGTGGSSSSTREFNAREDQYGPLPPGWERRVDHLGRTYYVDHTTRTTTWTRPNRDQAATPAAGNAPAAAAATTTNASARAGARTTADEFLGTSSDGTSTPAQPSTPTTAAAAAAASAAASAAGGQASSATTQGSGPLPAGWEQRFTREGRPYFVDHNTRTTTWVDPRRQQLLRVMGPNGNNLTVQPQSVSQLGPLPSGWEMRLTSTARVYFVDHNTKTTTWDDPRLPSSLDQNVPQYKRDFRRKLIYFRSQPALRPSPGQCHVKVRRTHIFEDSYAEIMRQTPNDLKKRLMIKFDGEDGLDYGGLSREFFFLLSHEMFNPFYCLFEYSAHDNYTLQINPNSGVNPEHLNYFKFIGRVLSLAVFHRRFLDAYFITALYKMILKKKIALADMESVDAEMYRSLNWMLENDITDILDNTFSAEDDRFGEVVTIDLKPGGRDIPVTNENKKEYVQLIVEWRIRGRVQDQFNAFLSGFNELIPQELINVFDERELELLIGGMSEIDVDDWQKHTDYRGYQQTDEVVQWFWKIVREYSAEDRLRLLQFVTGTSRLPVNGFKDLQGSDGPRRFTLEKVAGAETGALPKSHTCFNRLDLPAYSTIDALSSKLGLALQEGGHGFFQELAHFIMPERNLPPSTLGAGTGQAADVLADRQHARSLPLPRLHGGPIPLTFAVGKPLEIDCFPRWKTYDGCIGLLQCRTNTLVLLGSGHRQWAGDDKPSVLDSCETFALSDEDGGALVAQAGDLAQILTDGSFFYSRNIDYSLRLSRRKAQRSQLKQVAFQPLARDGSQPEEAATRLSIAGPHVWNSFMLEPFFALGETLAGSERTILYEDFLLPLVRGFFGVEHVRHGPVTLEVHIISRRDWHREGTRFAKRGIDADGNVAAFAETEFQLRVLPSANTLEQTVSFVQVRGSVPAYWTEKPREYGALRVKISKNAVNESLDPFERHLRHLAAEYGPVHAMAYLHGPYHGLLDAEAHLLQVYKQLVEEVQRSPDSLAGQITLDPIGLNPKNPKLIPDEIGGMADEFLDQSGWTHVAGDARGPHAELVREQNGVLRINCRDCSAEALRQILLELKLPPLESGSELDRAHRHLWAEFIRTGQVTHLDELYNKENSFLRLKQALWHDPRKNCATEILTGEHAPMLGRRCEHAGLLVPDETLTPIRLQRVFGAAHSSTGVEAKLAARATCFPSRDSLKSTTSQPPTLPFTRERGATHRLADWADRSPSYYPISPVRHPTDERAGRGIRGQRLESGERRSSTEASTTPDEAELGAGDWAGGGSRRTTRSCMTASQAEGGGARVATRQQQRGLATRAAAVREGTAVGRAGGDAAAAATPRAQLGAAAAPRTRSRAGSLTKPPLVKTRGQPNRVTATPPPPHVADSLATNSSSPGRTRSAQSATRASAQQQQATPTAGQDKEMHNTRFAQQRRPASITPSATATAAVATPVSSQIPAADKADAPVSASTRAAEKANNNNKSYPIPANAPPGYRPASAKPPMTRVPTFPLVEAYVPDTDSQERRHPRQLLPDDLGFPTAVMQGRIKRDDLDDKLLMATCAVLHAFENRALCPKEIAEVMLERDWLKNAGTTPFAHVSTCIRSHVARAAAASPPYPPLLVPFELVGALTVEEVRAVGLHAEQRPAVKRGTLWYLNPRVLGQGVGADDPFVRCRREAGLAPSDRDGLYARGLVKLQHAPPTLPPALSLSSTLFTNTNDAAMGSPDEGDLDEEGMGRGKRKRRASSAMMAAMGREGAKGAVPSPLGSGSSTPVPIPSTANAAPDDYASASPIPTINHRRSQSLSGPSSAPVRSGIPKLKFRLSSLEEVDDSDGHTGEAAEWRRKNKKKVRRAGSEGVSRAGSVESNAVDDSFDEAVALAMGYSSASSSALLAQSLLAASTLDNSTNGVSPLAPQTTVSPDILSLGPTTTTSFPFSRPTSSRYPLSVSAPNIFSHHFANAPSPPDVVMDDSSSSDHSRPPTSAGAGTPAIDAASPASDSPDDHEEDFHEAMLRGDDFDFEWGSESYSTTGTSSLEASTVAADLLAKAFEPREMEETPRGKSRDLAAADARIGDDDTTVDTPATTPRSLPQDLEDEVSKELNLTAKEDKKPEVETLPSPISRVGMSITLCGEMLPLEEDVDVATIKVEDFSKSEEPVITTADLETLDATVDRDETRRHLDPVQIPAPPPSPLSLELTPTLALSNAFAATDYDFVGRDEAEGLENLDSPAYSHAYDVDVLADDEDGDDDGEIDHDDLLHVKLEDEEAEMAVSSAPSSRAGSAMPSAFDVRLLASVRASSTTSSSSDSDSFDPMNFVSPSTLATGLPVPQPAPSPPETNDWTTSLDMLDDLDLDGASADLMGPETIALEELDLAWAGDDEEGLSTEPLPHSSGKNKTGLSLKVPHAGSTAFLTGSTHRFTSPMPSPRRTLSSRLPSFTDVSKDARSPIPASPTLASAAIPGKVFGASEFSSSSSVMMEPVIPLEPSVLAVIVQRGIVVFSVDVTDLSTGKVMPLLRRLDTDYVNATVLLQAALSSPLERASALATLLVKTDTFRVPSSIADPGVEGTWIPLAAAEDVVSSYPKQLGHLAAFFGPDLAAHFPEPVPTMRSSSKNTLAQKRHDPNGAVLGSPSFDGAELLRRCGPPSAPRELPSFVHDDVEDDNEAMVTVSNDGGEQPEVVVDVVEAPEDGEEQDEDRASSAGSPPPTTRPRRETRARRGGGSVKSKSLEQSPPRRSSRRHSTTAR</sequence>
<feature type="compositionally biased region" description="Low complexity" evidence="19">
    <location>
        <begin position="696"/>
        <end position="730"/>
    </location>
</feature>
<feature type="compositionally biased region" description="Low complexity" evidence="19">
    <location>
        <begin position="828"/>
        <end position="844"/>
    </location>
</feature>
<dbReference type="FunFam" id="3.90.70.80:FF:000016">
    <property type="entry name" value="Putative ubiquitin thioesterase otu1"/>
    <property type="match status" value="1"/>
</dbReference>
<evidence type="ECO:0000256" key="14">
    <source>
        <dbReference type="ARBA" id="ARBA00022786"/>
    </source>
</evidence>
<dbReference type="InterPro" id="IPR035892">
    <property type="entry name" value="C2_domain_sf"/>
</dbReference>
<dbReference type="Pfam" id="PF02383">
    <property type="entry name" value="Syja_N"/>
    <property type="match status" value="1"/>
</dbReference>
<comment type="catalytic activity">
    <reaction evidence="2">
        <text>S-ubiquitinyl-[E2 ubiquitin-conjugating enzyme]-L-cysteine + [acceptor protein]-L-lysine = [E2 ubiquitin-conjugating enzyme]-L-cysteine + N(6)-ubiquitinyl-[acceptor protein]-L-lysine.</text>
        <dbReference type="EC" id="2.3.2.26"/>
    </reaction>
</comment>
<evidence type="ECO:0000256" key="13">
    <source>
        <dbReference type="ARBA" id="ARBA00022771"/>
    </source>
</evidence>
<evidence type="ECO:0000256" key="19">
    <source>
        <dbReference type="SAM" id="MobiDB-lite"/>
    </source>
</evidence>
<evidence type="ECO:0000256" key="5">
    <source>
        <dbReference type="ARBA" id="ARBA00012485"/>
    </source>
</evidence>
<feature type="compositionally biased region" description="Low complexity" evidence="19">
    <location>
        <begin position="777"/>
        <end position="816"/>
    </location>
</feature>
<feature type="region of interest" description="Disordered" evidence="19">
    <location>
        <begin position="3014"/>
        <end position="3057"/>
    </location>
</feature>
<dbReference type="Gene3D" id="3.90.70.80">
    <property type="match status" value="1"/>
</dbReference>
<dbReference type="Gene3D" id="3.30.2160.10">
    <property type="entry name" value="Hect, E3 ligase catalytic domain"/>
    <property type="match status" value="1"/>
</dbReference>
<feature type="compositionally biased region" description="Low complexity" evidence="19">
    <location>
        <begin position="3384"/>
        <end position="3396"/>
    </location>
</feature>
<keyword evidence="16" id="KW-0788">Thiol protease</keyword>
<dbReference type="GO" id="GO:0006511">
    <property type="term" value="P:ubiquitin-dependent protein catabolic process"/>
    <property type="evidence" value="ECO:0007669"/>
    <property type="project" value="TreeGrafter"/>
</dbReference>
<dbReference type="PANTHER" id="PTHR11254">
    <property type="entry name" value="HECT DOMAIN UBIQUITIN-PROTEIN LIGASE"/>
    <property type="match status" value="1"/>
</dbReference>
<dbReference type="CDD" id="cd00078">
    <property type="entry name" value="HECTc"/>
    <property type="match status" value="1"/>
</dbReference>
<feature type="region of interest" description="Disordered" evidence="19">
    <location>
        <begin position="656"/>
        <end position="683"/>
    </location>
</feature>
<feature type="compositionally biased region" description="Polar residues" evidence="19">
    <location>
        <begin position="3320"/>
        <end position="3329"/>
    </location>
</feature>
<feature type="compositionally biased region" description="Basic and acidic residues" evidence="19">
    <location>
        <begin position="1934"/>
        <end position="1948"/>
    </location>
</feature>
<dbReference type="InterPro" id="IPR003163">
    <property type="entry name" value="Tscrpt_reg_HTH_APSES-type"/>
</dbReference>
<dbReference type="Pfam" id="PF24560">
    <property type="entry name" value="zf-C2H2_OTU1_C"/>
    <property type="match status" value="1"/>
</dbReference>
<dbReference type="Pfam" id="PF21403">
    <property type="entry name" value="OTU1_UBXL"/>
    <property type="match status" value="1"/>
</dbReference>
<dbReference type="CDD" id="cd00201">
    <property type="entry name" value="WW"/>
    <property type="match status" value="3"/>
</dbReference>
<dbReference type="InterPro" id="IPR036020">
    <property type="entry name" value="WW_dom_sf"/>
</dbReference>
<dbReference type="Pfam" id="PF00397">
    <property type="entry name" value="WW"/>
    <property type="match status" value="3"/>
</dbReference>
<dbReference type="InterPro" id="IPR000569">
    <property type="entry name" value="HECT_dom"/>
</dbReference>
<dbReference type="GO" id="GO:0008270">
    <property type="term" value="F:zinc ion binding"/>
    <property type="evidence" value="ECO:0007669"/>
    <property type="project" value="UniProtKB-KW"/>
</dbReference>